<dbReference type="InterPro" id="IPR024173">
    <property type="entry name" value="Pesterase_MJ0037-like"/>
</dbReference>
<dbReference type="InParanoid" id="A0A6C2YVW3"/>
<organism evidence="1">
    <name type="scientific">Tuwongella immobilis</name>
    <dbReference type="NCBI Taxonomy" id="692036"/>
    <lineage>
        <taxon>Bacteria</taxon>
        <taxon>Pseudomonadati</taxon>
        <taxon>Planctomycetota</taxon>
        <taxon>Planctomycetia</taxon>
        <taxon>Gemmatales</taxon>
        <taxon>Gemmataceae</taxon>
        <taxon>Tuwongella</taxon>
    </lineage>
</organism>
<dbReference type="NCBIfam" id="TIGR04123">
    <property type="entry name" value="P_estr_lig_assc"/>
    <property type="match status" value="1"/>
</dbReference>
<dbReference type="PANTHER" id="PTHR39323">
    <property type="entry name" value="BLR1149 PROTEIN"/>
    <property type="match status" value="1"/>
</dbReference>
<dbReference type="GO" id="GO:0004386">
    <property type="term" value="F:helicase activity"/>
    <property type="evidence" value="ECO:0007669"/>
    <property type="project" value="UniProtKB-KW"/>
</dbReference>
<dbReference type="AlphaFoldDB" id="A0A6C2YVW3"/>
<keyword evidence="1" id="KW-0547">Nucleotide-binding</keyword>
<dbReference type="Proteomes" id="UP000464378">
    <property type="component" value="Chromosome"/>
</dbReference>
<keyword evidence="1" id="KW-0378">Hydrolase</keyword>
<name>A0A6C2YVW3_9BACT</name>
<dbReference type="InterPro" id="IPR026336">
    <property type="entry name" value="PdeM-like"/>
</dbReference>
<keyword evidence="1" id="KW-0067">ATP-binding</keyword>
<keyword evidence="1" id="KW-0347">Helicase</keyword>
<dbReference type="PANTHER" id="PTHR39323:SF1">
    <property type="entry name" value="BLR1149 PROTEIN"/>
    <property type="match status" value="1"/>
</dbReference>
<keyword evidence="2" id="KW-1185">Reference proteome</keyword>
<proteinExistence type="predicted"/>
<sequence>MPTDVTIPLAGEIVWLLPERALFWPRTETLMIADLHLGKAATFRQAAIAVPEGITEADLDRLSAAITRTGSRRLVILGDLIHAKAGRSPTLLQSVATWRDQHPTLEMLLVRGNHDRGAGDPPAAWNIRCVDDPTLEAPFWLCHIPQAHDGGYALAGHWHPSVRLRGAGGDRLTLPCFYFAADHGVLPAFTRFSGKGIIEPAVNSRVFVIADDEVLAVQ</sequence>
<protein>
    <submittedName>
        <fullName evidence="1">Dead deah box helicase: ICC-like phosphoesterase-like protein</fullName>
    </submittedName>
</protein>
<gene>
    <name evidence="1" type="ORF">GMBLW1_41910</name>
</gene>
<evidence type="ECO:0000313" key="1">
    <source>
        <dbReference type="EMBL" id="VIP05002.1"/>
    </source>
</evidence>
<dbReference type="SUPFAM" id="SSF56300">
    <property type="entry name" value="Metallo-dependent phosphatases"/>
    <property type="match status" value="1"/>
</dbReference>
<dbReference type="EMBL" id="LR586016">
    <property type="protein sequence ID" value="VIP05002.1"/>
    <property type="molecule type" value="Genomic_DNA"/>
</dbReference>
<evidence type="ECO:0000313" key="2">
    <source>
        <dbReference type="Proteomes" id="UP000464378"/>
    </source>
</evidence>
<dbReference type="RefSeq" id="WP_162660012.1">
    <property type="nucleotide sequence ID" value="NZ_LR593887.1"/>
</dbReference>
<dbReference type="KEGG" id="tim:GMBLW1_41910"/>
<dbReference type="EMBL" id="LR593887">
    <property type="protein sequence ID" value="VTS07362.1"/>
    <property type="molecule type" value="Genomic_DNA"/>
</dbReference>
<dbReference type="Gene3D" id="3.60.21.10">
    <property type="match status" value="1"/>
</dbReference>
<accession>A0A6C2YVW3</accession>
<dbReference type="PIRSF" id="PIRSF000887">
    <property type="entry name" value="Pesterase_MJ0037"/>
    <property type="match status" value="1"/>
</dbReference>
<dbReference type="InterPro" id="IPR029052">
    <property type="entry name" value="Metallo-depent_PP-like"/>
</dbReference>
<reference evidence="1" key="1">
    <citation type="submission" date="2019-04" db="EMBL/GenBank/DDBJ databases">
        <authorList>
            <consortium name="Science for Life Laboratories"/>
        </authorList>
    </citation>
    <scope>NUCLEOTIDE SEQUENCE</scope>
    <source>
        <strain evidence="1">MBLW1</strain>
    </source>
</reference>